<dbReference type="SUPFAM" id="SSF48439">
    <property type="entry name" value="Protein prenylyltransferase"/>
    <property type="match status" value="1"/>
</dbReference>
<sequence>MEYTEHVTSRDVFDLRRGGRIDEAYTMAKQLMENPDYSVWDKRAYAWCLVDLIKRANAENNQAAAERYRNELKPLIITESDGVLFKQTEYVLRVVNPVVKTLATIKSLKEAGQHQDALDKVKDLYAQNPDDESVKNAYGWCLHKVIQVEAKEKAINFERIKACLDDVFALGLHNDINFMRYLWGPILTIKEVEQQIPLYQYALQLDFTTFEREDYEVKPYKGSDGMMHNWPSLVIRVLRKSLNSLDKTVDKETIITLRNLAVEHMAYLNESTYYLKWSIAKSYVMSNELDTAQQKILDLLQAKPNEFWLWNGLVNTVENDHIFALSCYCKSLLCQSRLQFNGAAKLGVVKELVALGQYDMASAELHELVTFRIDNHQTINDQLNTYLHTDWYNPDAESLSKDFYRENSAIAVEFLCQSLPRTIGIVNYVSEVQNRAFIAADGDMSLMYQYDAEEPLHEMDVVSIIYTRYEDQDGTVRYNVAACEKVDEEPPTSLVMKFKEPIKVIDTGLAFTKESNVFMDHKMVQTYNLMSGHVVSGVAVRSFNKKKNCWGWQATEILGINDADSEIA</sequence>
<reference evidence="2" key="1">
    <citation type="submission" date="2019-11" db="EMBL/GenBank/DDBJ databases">
        <authorList>
            <person name="Feng L."/>
        </authorList>
    </citation>
    <scope>NUCLEOTIDE SEQUENCE</scope>
    <source>
        <strain evidence="2">VatypicaLFYP47</strain>
    </source>
</reference>
<accession>A0A6N3B0E7</accession>
<dbReference type="RefSeq" id="WP_156718007.1">
    <property type="nucleotide sequence ID" value="NZ_CACRUN010000012.1"/>
</dbReference>
<dbReference type="Pfam" id="PF22707">
    <property type="entry name" value="S1CSD-TOTE-2"/>
    <property type="match status" value="1"/>
</dbReference>
<dbReference type="AlphaFoldDB" id="A0A6N3B0E7"/>
<organism evidence="2">
    <name type="scientific">Veillonella atypica</name>
    <dbReference type="NCBI Taxonomy" id="39777"/>
    <lineage>
        <taxon>Bacteria</taxon>
        <taxon>Bacillati</taxon>
        <taxon>Bacillota</taxon>
        <taxon>Negativicutes</taxon>
        <taxon>Veillonellales</taxon>
        <taxon>Veillonellaceae</taxon>
        <taxon>Veillonella</taxon>
    </lineage>
</organism>
<evidence type="ECO:0000313" key="2">
    <source>
        <dbReference type="EMBL" id="VYT95410.1"/>
    </source>
</evidence>
<dbReference type="InterPro" id="IPR054283">
    <property type="entry name" value="DUF7017"/>
</dbReference>
<dbReference type="Pfam" id="PF22860">
    <property type="entry name" value="DUF7017"/>
    <property type="match status" value="1"/>
</dbReference>
<evidence type="ECO:0000259" key="1">
    <source>
        <dbReference type="Pfam" id="PF22707"/>
    </source>
</evidence>
<gene>
    <name evidence="2" type="ORF">VALFYP47_00099</name>
</gene>
<dbReference type="EMBL" id="CACRUN010000012">
    <property type="protein sequence ID" value="VYT95410.1"/>
    <property type="molecule type" value="Genomic_DNA"/>
</dbReference>
<dbReference type="InterPro" id="IPR054427">
    <property type="entry name" value="S1CSD-TOTE-2"/>
</dbReference>
<proteinExistence type="predicted"/>
<feature type="domain" description="TOTE conflict systems S1/CSD-like" evidence="1">
    <location>
        <begin position="498"/>
        <end position="557"/>
    </location>
</feature>
<name>A0A6N3B0E7_9FIRM</name>
<protein>
    <recommendedName>
        <fullName evidence="1">TOTE conflict systems S1/CSD-like domain-containing protein</fullName>
    </recommendedName>
</protein>